<keyword evidence="5" id="KW-1185">Reference proteome</keyword>
<dbReference type="InterPro" id="IPR036412">
    <property type="entry name" value="HAD-like_sf"/>
</dbReference>
<comment type="cofactor">
    <cofactor evidence="3">
        <name>Mg(2+)</name>
        <dbReference type="ChEBI" id="CHEBI:18420"/>
    </cofactor>
</comment>
<comment type="similarity">
    <text evidence="3">Belongs to the trehalose phosphatase family.</text>
</comment>
<gene>
    <name evidence="4" type="ORF">SAMN04488109_6882</name>
</gene>
<dbReference type="Proteomes" id="UP000184212">
    <property type="component" value="Unassembled WGS sequence"/>
</dbReference>
<dbReference type="RefSeq" id="WP_073143601.1">
    <property type="nucleotide sequence ID" value="NZ_FQWQ01000007.1"/>
</dbReference>
<dbReference type="EC" id="3.1.3.12" evidence="3"/>
<dbReference type="GO" id="GO:0046872">
    <property type="term" value="F:metal ion binding"/>
    <property type="evidence" value="ECO:0007669"/>
    <property type="project" value="UniProtKB-KW"/>
</dbReference>
<dbReference type="NCBIfam" id="TIGR00685">
    <property type="entry name" value="T6PP"/>
    <property type="match status" value="1"/>
</dbReference>
<comment type="function">
    <text evidence="3">Removes the phosphate from trehalose 6-phosphate to produce free trehalose.</text>
</comment>
<comment type="pathway">
    <text evidence="3">Glycan biosynthesis; trehalose biosynthesis.</text>
</comment>
<dbReference type="PANTHER" id="PTHR10788:SF106">
    <property type="entry name" value="BCDNA.GH08860"/>
    <property type="match status" value="1"/>
</dbReference>
<dbReference type="Gene3D" id="3.40.50.1000">
    <property type="entry name" value="HAD superfamily/HAD-like"/>
    <property type="match status" value="1"/>
</dbReference>
<organism evidence="4 5">
    <name type="scientific">Chryseolinea serpens</name>
    <dbReference type="NCBI Taxonomy" id="947013"/>
    <lineage>
        <taxon>Bacteria</taxon>
        <taxon>Pseudomonadati</taxon>
        <taxon>Bacteroidota</taxon>
        <taxon>Cytophagia</taxon>
        <taxon>Cytophagales</taxon>
        <taxon>Fulvivirgaceae</taxon>
        <taxon>Chryseolinea</taxon>
    </lineage>
</organism>
<name>A0A1M5XU53_9BACT</name>
<sequence length="276" mass="30822">MGGHRPELLIERQWAMLEQKARESERRSFFLDYDGTLAPFQTDPAKADPTAEVLLILERLCHNPANQVVIVSGRDAMTLDRWFGTLRLTKVAEHGAFISRFGEAWQALPGIDLSWKERVRSLMEDAVALYPLSSVEEKERCLVWHYRRVTGKSVDKTAHHLLQQIARAIPQTVEVMAGKKIVEVKPAFINKGTALRMLALEFCADFVITVGDDKTDEAMFEVSPGFTIKVGPGATAARYRISGTRAVLQILKRLAGIPPLAGMALWNGQVDSHTDK</sequence>
<dbReference type="Gene3D" id="3.30.70.1020">
    <property type="entry name" value="Trehalose-6-phosphate phosphatase related protein, domain 2"/>
    <property type="match status" value="1"/>
</dbReference>
<evidence type="ECO:0000256" key="1">
    <source>
        <dbReference type="ARBA" id="ARBA00006330"/>
    </source>
</evidence>
<dbReference type="InterPro" id="IPR023214">
    <property type="entry name" value="HAD_sf"/>
</dbReference>
<accession>A0A1M5XU53</accession>
<dbReference type="OrthoDB" id="9797743at2"/>
<evidence type="ECO:0000256" key="3">
    <source>
        <dbReference type="RuleBase" id="RU361117"/>
    </source>
</evidence>
<comment type="catalytic activity">
    <reaction evidence="3">
        <text>alpha,alpha-trehalose 6-phosphate + H2O = alpha,alpha-trehalose + phosphate</text>
        <dbReference type="Rhea" id="RHEA:23420"/>
        <dbReference type="ChEBI" id="CHEBI:15377"/>
        <dbReference type="ChEBI" id="CHEBI:16551"/>
        <dbReference type="ChEBI" id="CHEBI:43474"/>
        <dbReference type="ChEBI" id="CHEBI:58429"/>
        <dbReference type="EC" id="3.1.3.12"/>
    </reaction>
</comment>
<dbReference type="InterPro" id="IPR001830">
    <property type="entry name" value="Glyco_trans_20"/>
</dbReference>
<dbReference type="GO" id="GO:0004805">
    <property type="term" value="F:trehalose-phosphatase activity"/>
    <property type="evidence" value="ECO:0007669"/>
    <property type="project" value="UniProtKB-EC"/>
</dbReference>
<keyword evidence="3" id="KW-0460">Magnesium</keyword>
<dbReference type="Pfam" id="PF02358">
    <property type="entry name" value="Trehalose_PPase"/>
    <property type="match status" value="1"/>
</dbReference>
<dbReference type="GO" id="GO:0005992">
    <property type="term" value="P:trehalose biosynthetic process"/>
    <property type="evidence" value="ECO:0007669"/>
    <property type="project" value="UniProtKB-UniPathway"/>
</dbReference>
<dbReference type="GO" id="GO:0003825">
    <property type="term" value="F:alpha,alpha-trehalose-phosphate synthase (UDP-forming) activity"/>
    <property type="evidence" value="ECO:0007669"/>
    <property type="project" value="TreeGrafter"/>
</dbReference>
<dbReference type="CDD" id="cd01627">
    <property type="entry name" value="HAD_TPP"/>
    <property type="match status" value="1"/>
</dbReference>
<comment type="similarity">
    <text evidence="2">Belongs to the glycosyltransferase 20 family.</text>
</comment>
<dbReference type="EMBL" id="FQWQ01000007">
    <property type="protein sequence ID" value="SHI03351.1"/>
    <property type="molecule type" value="Genomic_DNA"/>
</dbReference>
<dbReference type="PANTHER" id="PTHR10788">
    <property type="entry name" value="TREHALOSE-6-PHOSPHATE SYNTHASE"/>
    <property type="match status" value="1"/>
</dbReference>
<protein>
    <recommendedName>
        <fullName evidence="3">Trehalose 6-phosphate phosphatase</fullName>
        <ecNumber evidence="3">3.1.3.12</ecNumber>
    </recommendedName>
</protein>
<keyword evidence="3" id="KW-0479">Metal-binding</keyword>
<evidence type="ECO:0000313" key="4">
    <source>
        <dbReference type="EMBL" id="SHI03351.1"/>
    </source>
</evidence>
<evidence type="ECO:0000313" key="5">
    <source>
        <dbReference type="Proteomes" id="UP000184212"/>
    </source>
</evidence>
<reference evidence="4 5" key="1">
    <citation type="submission" date="2016-11" db="EMBL/GenBank/DDBJ databases">
        <authorList>
            <person name="Jaros S."/>
            <person name="Januszkiewicz K."/>
            <person name="Wedrychowicz H."/>
        </authorList>
    </citation>
    <scope>NUCLEOTIDE SEQUENCE [LARGE SCALE GENOMIC DNA]</scope>
    <source>
        <strain evidence="4 5">DSM 24574</strain>
    </source>
</reference>
<proteinExistence type="inferred from homology"/>
<comment type="similarity">
    <text evidence="1">In the C-terminal section; belongs to the trehalose phosphatase family.</text>
</comment>
<dbReference type="NCBIfam" id="TIGR01484">
    <property type="entry name" value="HAD-SF-IIB"/>
    <property type="match status" value="1"/>
</dbReference>
<dbReference type="AlphaFoldDB" id="A0A1M5XU53"/>
<dbReference type="SUPFAM" id="SSF56784">
    <property type="entry name" value="HAD-like"/>
    <property type="match status" value="1"/>
</dbReference>
<dbReference type="InterPro" id="IPR006379">
    <property type="entry name" value="HAD-SF_hydro_IIB"/>
</dbReference>
<keyword evidence="3" id="KW-0378">Hydrolase</keyword>
<evidence type="ECO:0000256" key="2">
    <source>
        <dbReference type="ARBA" id="ARBA00008799"/>
    </source>
</evidence>
<dbReference type="InterPro" id="IPR003337">
    <property type="entry name" value="Trehalose_PPase"/>
</dbReference>
<dbReference type="UniPathway" id="UPA00299"/>
<dbReference type="STRING" id="947013.SAMN04488109_6882"/>